<evidence type="ECO:0000313" key="2">
    <source>
        <dbReference type="Proteomes" id="UP000243459"/>
    </source>
</evidence>
<dbReference type="Gramene" id="ONK74806">
    <property type="protein sequence ID" value="ONK74806"/>
    <property type="gene ID" value="A4U43_C03F10330"/>
</dbReference>
<gene>
    <name evidence="1" type="ORF">A4U43_C03F10330</name>
</gene>
<organism evidence="1 2">
    <name type="scientific">Asparagus officinalis</name>
    <name type="common">Garden asparagus</name>
    <dbReference type="NCBI Taxonomy" id="4686"/>
    <lineage>
        <taxon>Eukaryota</taxon>
        <taxon>Viridiplantae</taxon>
        <taxon>Streptophyta</taxon>
        <taxon>Embryophyta</taxon>
        <taxon>Tracheophyta</taxon>
        <taxon>Spermatophyta</taxon>
        <taxon>Magnoliopsida</taxon>
        <taxon>Liliopsida</taxon>
        <taxon>Asparagales</taxon>
        <taxon>Asparagaceae</taxon>
        <taxon>Asparagoideae</taxon>
        <taxon>Asparagus</taxon>
    </lineage>
</organism>
<sequence>MVIVQSWPFPGEIIDLCSARCNKRRGSRRKKEEKMGDAGVSIISKQIVRTSPKTNGGGVERIHLSPWDLKMLPVGYVQKGILFAKQHNFPIVNLSSPPSHNSPAPLLRRWRGRLVTPTTTVRSRSLSAAPVKAPSSSMPLLLTSLYPRFKIPILFPLLSVLSSLSTES</sequence>
<dbReference type="EMBL" id="CM007383">
    <property type="protein sequence ID" value="ONK74806.1"/>
    <property type="molecule type" value="Genomic_DNA"/>
</dbReference>
<evidence type="ECO:0000313" key="1">
    <source>
        <dbReference type="EMBL" id="ONK74806.1"/>
    </source>
</evidence>
<accession>A0A5P1F8U3</accession>
<reference evidence="2" key="1">
    <citation type="journal article" date="2017" name="Nat. Commun.">
        <title>The asparagus genome sheds light on the origin and evolution of a young Y chromosome.</title>
        <authorList>
            <person name="Harkess A."/>
            <person name="Zhou J."/>
            <person name="Xu C."/>
            <person name="Bowers J.E."/>
            <person name="Van der Hulst R."/>
            <person name="Ayyampalayam S."/>
            <person name="Mercati F."/>
            <person name="Riccardi P."/>
            <person name="McKain M.R."/>
            <person name="Kakrana A."/>
            <person name="Tang H."/>
            <person name="Ray J."/>
            <person name="Groenendijk J."/>
            <person name="Arikit S."/>
            <person name="Mathioni S.M."/>
            <person name="Nakano M."/>
            <person name="Shan H."/>
            <person name="Telgmann-Rauber A."/>
            <person name="Kanno A."/>
            <person name="Yue Z."/>
            <person name="Chen H."/>
            <person name="Li W."/>
            <person name="Chen Y."/>
            <person name="Xu X."/>
            <person name="Zhang Y."/>
            <person name="Luo S."/>
            <person name="Chen H."/>
            <person name="Gao J."/>
            <person name="Mao Z."/>
            <person name="Pires J.C."/>
            <person name="Luo M."/>
            <person name="Kudrna D."/>
            <person name="Wing R.A."/>
            <person name="Meyers B.C."/>
            <person name="Yi K."/>
            <person name="Kong H."/>
            <person name="Lavrijsen P."/>
            <person name="Sunseri F."/>
            <person name="Falavigna A."/>
            <person name="Ye Y."/>
            <person name="Leebens-Mack J.H."/>
            <person name="Chen G."/>
        </authorList>
    </citation>
    <scope>NUCLEOTIDE SEQUENCE [LARGE SCALE GENOMIC DNA]</scope>
    <source>
        <strain evidence="2">cv. DH0086</strain>
    </source>
</reference>
<name>A0A5P1F8U3_ASPOF</name>
<dbReference type="Gene3D" id="3.30.559.10">
    <property type="entry name" value="Chloramphenicol acetyltransferase-like domain"/>
    <property type="match status" value="1"/>
</dbReference>
<protein>
    <submittedName>
        <fullName evidence="1">Uncharacterized protein</fullName>
    </submittedName>
</protein>
<dbReference type="AlphaFoldDB" id="A0A5P1F8U3"/>
<keyword evidence="2" id="KW-1185">Reference proteome</keyword>
<proteinExistence type="predicted"/>
<dbReference type="Proteomes" id="UP000243459">
    <property type="component" value="Chromosome 3"/>
</dbReference>
<dbReference type="InterPro" id="IPR023213">
    <property type="entry name" value="CAT-like_dom_sf"/>
</dbReference>